<dbReference type="InterPro" id="IPR005545">
    <property type="entry name" value="YCII"/>
</dbReference>
<dbReference type="Proteomes" id="UP000782610">
    <property type="component" value="Unassembled WGS sequence"/>
</dbReference>
<proteinExistence type="inferred from homology"/>
<reference evidence="3" key="1">
    <citation type="submission" date="2020-07" db="EMBL/GenBank/DDBJ databases">
        <title>Huge and variable diversity of episymbiotic CPR bacteria and DPANN archaea in groundwater ecosystems.</title>
        <authorList>
            <person name="He C.Y."/>
            <person name="Keren R."/>
            <person name="Whittaker M."/>
            <person name="Farag I.F."/>
            <person name="Doudna J."/>
            <person name="Cate J.H.D."/>
            <person name="Banfield J.F."/>
        </authorList>
    </citation>
    <scope>NUCLEOTIDE SEQUENCE</scope>
    <source>
        <strain evidence="3">NC_groundwater_1586_Pr3_B-0.1um_66_15</strain>
    </source>
</reference>
<feature type="domain" description="YCII-related" evidence="2">
    <location>
        <begin position="1"/>
        <end position="114"/>
    </location>
</feature>
<dbReference type="PANTHER" id="PTHR35174:SF3">
    <property type="entry name" value="BLL7171 PROTEIN"/>
    <property type="match status" value="1"/>
</dbReference>
<gene>
    <name evidence="3" type="ORF">HY834_09925</name>
</gene>
<dbReference type="PANTHER" id="PTHR35174">
    <property type="entry name" value="BLL7171 PROTEIN-RELATED"/>
    <property type="match status" value="1"/>
</dbReference>
<dbReference type="EMBL" id="JACRAF010000027">
    <property type="protein sequence ID" value="MBI4922056.1"/>
    <property type="molecule type" value="Genomic_DNA"/>
</dbReference>
<dbReference type="AlphaFoldDB" id="A0A933NYI1"/>
<dbReference type="SUPFAM" id="SSF54909">
    <property type="entry name" value="Dimeric alpha+beta barrel"/>
    <property type="match status" value="1"/>
</dbReference>
<evidence type="ECO:0000313" key="4">
    <source>
        <dbReference type="Proteomes" id="UP000782610"/>
    </source>
</evidence>
<protein>
    <submittedName>
        <fullName evidence="3">YciI family protein</fullName>
    </submittedName>
</protein>
<accession>A0A933NYI1</accession>
<evidence type="ECO:0000313" key="3">
    <source>
        <dbReference type="EMBL" id="MBI4922056.1"/>
    </source>
</evidence>
<organism evidence="3 4">
    <name type="scientific">Devosia nanyangense</name>
    <dbReference type="NCBI Taxonomy" id="1228055"/>
    <lineage>
        <taxon>Bacteria</taxon>
        <taxon>Pseudomonadati</taxon>
        <taxon>Pseudomonadota</taxon>
        <taxon>Alphaproteobacteria</taxon>
        <taxon>Hyphomicrobiales</taxon>
        <taxon>Devosiaceae</taxon>
        <taxon>Devosia</taxon>
    </lineage>
</organism>
<dbReference type="Gene3D" id="3.30.70.1060">
    <property type="entry name" value="Dimeric alpha+beta barrel"/>
    <property type="match status" value="1"/>
</dbReference>
<dbReference type="InterPro" id="IPR011008">
    <property type="entry name" value="Dimeric_a/b-barrel"/>
</dbReference>
<evidence type="ECO:0000256" key="1">
    <source>
        <dbReference type="ARBA" id="ARBA00007689"/>
    </source>
</evidence>
<evidence type="ECO:0000259" key="2">
    <source>
        <dbReference type="Pfam" id="PF03795"/>
    </source>
</evidence>
<comment type="caution">
    <text evidence="3">The sequence shown here is derived from an EMBL/GenBank/DDBJ whole genome shotgun (WGS) entry which is preliminary data.</text>
</comment>
<sequence length="118" mass="12659">MKYMLLIHGDEASANAEPPAGAPPVSPEFVAYTEALVKAGVMLGGERLRPTKAGARVRVRDGKSVVLDGPYSETREQLGGYYLIDVPSLAEAISWAERCPAAKYGTVDVRPLMPGRDD</sequence>
<comment type="similarity">
    <text evidence="1">Belongs to the YciI family.</text>
</comment>
<name>A0A933NYI1_9HYPH</name>
<dbReference type="Pfam" id="PF03795">
    <property type="entry name" value="YCII"/>
    <property type="match status" value="1"/>
</dbReference>